<evidence type="ECO:0000313" key="3">
    <source>
        <dbReference type="EMBL" id="EDO26910.1"/>
    </source>
</evidence>
<dbReference type="AlphaFoldDB" id="A7TAR1"/>
<dbReference type="PANTHER" id="PTHR19305">
    <property type="entry name" value="SYNAPTOSOMAL ASSOCIATED PROTEIN"/>
    <property type="match status" value="1"/>
</dbReference>
<reference evidence="3 4" key="1">
    <citation type="journal article" date="2007" name="Science">
        <title>Sea anemone genome reveals ancestral eumetazoan gene repertoire and genomic organization.</title>
        <authorList>
            <person name="Putnam N.H."/>
            <person name="Srivastava M."/>
            <person name="Hellsten U."/>
            <person name="Dirks B."/>
            <person name="Chapman J."/>
            <person name="Salamov A."/>
            <person name="Terry A."/>
            <person name="Shapiro H."/>
            <person name="Lindquist E."/>
            <person name="Kapitonov V.V."/>
            <person name="Jurka J."/>
            <person name="Genikhovich G."/>
            <person name="Grigoriev I.V."/>
            <person name="Lucas S.M."/>
            <person name="Steele R.E."/>
            <person name="Finnerty J.R."/>
            <person name="Technau U."/>
            <person name="Martindale M.Q."/>
            <person name="Rokhsar D.S."/>
        </authorList>
    </citation>
    <scope>NUCLEOTIDE SEQUENCE [LARGE SCALE GENOMIC DNA]</scope>
    <source>
        <strain evidence="4">CH2 X CH6</strain>
    </source>
</reference>
<protein>
    <recommendedName>
        <fullName evidence="2">t-SNARE coiled-coil homology domain-containing protein</fullName>
    </recommendedName>
</protein>
<dbReference type="PROSITE" id="PS50192">
    <property type="entry name" value="T_SNARE"/>
    <property type="match status" value="1"/>
</dbReference>
<dbReference type="InParanoid" id="A7TAR1"/>
<sequence length="56" mass="6319">SQDTGIKTMVMIDEQGEQLDRVEEGLDQINADMKEAERNLTGMEKCCGLCVCPWKK</sequence>
<dbReference type="Gene3D" id="1.20.5.110">
    <property type="match status" value="1"/>
</dbReference>
<feature type="coiled-coil region" evidence="1">
    <location>
        <begin position="12"/>
        <end position="46"/>
    </location>
</feature>
<evidence type="ECO:0000259" key="2">
    <source>
        <dbReference type="PROSITE" id="PS50192"/>
    </source>
</evidence>
<evidence type="ECO:0000256" key="1">
    <source>
        <dbReference type="SAM" id="Coils"/>
    </source>
</evidence>
<dbReference type="HOGENOM" id="CLU_3020337_0_0_1"/>
<proteinExistence type="predicted"/>
<dbReference type="Proteomes" id="UP000001593">
    <property type="component" value="Unassembled WGS sequence"/>
</dbReference>
<dbReference type="InterPro" id="IPR000727">
    <property type="entry name" value="T_SNARE_dom"/>
</dbReference>
<dbReference type="STRING" id="45351.A7TAR1"/>
<gene>
    <name evidence="3" type="ORF">NEMVEDRAFT_v1g152665</name>
</gene>
<organism evidence="3 4">
    <name type="scientific">Nematostella vectensis</name>
    <name type="common">Starlet sea anemone</name>
    <dbReference type="NCBI Taxonomy" id="45351"/>
    <lineage>
        <taxon>Eukaryota</taxon>
        <taxon>Metazoa</taxon>
        <taxon>Cnidaria</taxon>
        <taxon>Anthozoa</taxon>
        <taxon>Hexacorallia</taxon>
        <taxon>Actiniaria</taxon>
        <taxon>Edwardsiidae</taxon>
        <taxon>Nematostella</taxon>
    </lineage>
</organism>
<evidence type="ECO:0000313" key="4">
    <source>
        <dbReference type="Proteomes" id="UP000001593"/>
    </source>
</evidence>
<dbReference type="PhylomeDB" id="A7TAR1"/>
<accession>A7TAR1</accession>
<keyword evidence="4" id="KW-1185">Reference proteome</keyword>
<dbReference type="SUPFAM" id="SSF58038">
    <property type="entry name" value="SNARE fusion complex"/>
    <property type="match status" value="1"/>
</dbReference>
<feature type="non-terminal residue" evidence="3">
    <location>
        <position position="1"/>
    </location>
</feature>
<dbReference type="PANTHER" id="PTHR19305:SF14">
    <property type="entry name" value="SYNAPTOSOMAL-ASSOCIATED PROTEIN-RELATED"/>
    <property type="match status" value="1"/>
</dbReference>
<keyword evidence="1" id="KW-0175">Coiled coil</keyword>
<dbReference type="EMBL" id="DS474342">
    <property type="protein sequence ID" value="EDO26910.1"/>
    <property type="molecule type" value="Genomic_DNA"/>
</dbReference>
<name>A7TAR1_NEMVE</name>
<feature type="domain" description="T-SNARE coiled-coil homology" evidence="2">
    <location>
        <begin position="1"/>
        <end position="43"/>
    </location>
</feature>